<dbReference type="GO" id="GO:0016853">
    <property type="term" value="F:isomerase activity"/>
    <property type="evidence" value="ECO:0007669"/>
    <property type="project" value="UniProtKB-KW"/>
</dbReference>
<reference evidence="2" key="1">
    <citation type="submission" date="2020-11" db="EMBL/GenBank/DDBJ databases">
        <authorList>
            <person name="Kim M.K."/>
        </authorList>
    </citation>
    <scope>NUCLEOTIDE SEQUENCE</scope>
    <source>
        <strain evidence="2">BT350</strain>
    </source>
</reference>
<keyword evidence="3" id="KW-1185">Reference proteome</keyword>
<sequence>MSATDSLSIQLYTLRSLEDLDRILDTVAQAGYRNVETVGSHLDDAANVAAKLKARGLKASSSHVGLAALRERPEAIVQACKTLGFKDLFMPAVPPEQRDMDAAGWRALGRELGEISRRFEEEGIRLGYHNHHWELKPKDGDKTALELIFEEADGSPLAWQVDVAWLVRGNADPKAWIGRYRDRITAAHVKDIAPPGQNEDQDGWADVGSGVLNWRDLWKSCRMAGADWMVVEHDKPADPAKTTRASFEFLRAIED</sequence>
<feature type="domain" description="Xylose isomerase-like TIM barrel" evidence="1">
    <location>
        <begin position="25"/>
        <end position="252"/>
    </location>
</feature>
<dbReference type="AlphaFoldDB" id="A0A931BUN3"/>
<dbReference type="Gene3D" id="3.20.20.150">
    <property type="entry name" value="Divalent-metal-dependent TIM barrel enzymes"/>
    <property type="match status" value="1"/>
</dbReference>
<dbReference type="InterPro" id="IPR036237">
    <property type="entry name" value="Xyl_isomerase-like_sf"/>
</dbReference>
<dbReference type="EMBL" id="JADQDO010000005">
    <property type="protein sequence ID" value="MBF9234130.1"/>
    <property type="molecule type" value="Genomic_DNA"/>
</dbReference>
<proteinExistence type="predicted"/>
<organism evidence="2 3">
    <name type="scientific">Microvirga alba</name>
    <dbReference type="NCBI Taxonomy" id="2791025"/>
    <lineage>
        <taxon>Bacteria</taxon>
        <taxon>Pseudomonadati</taxon>
        <taxon>Pseudomonadota</taxon>
        <taxon>Alphaproteobacteria</taxon>
        <taxon>Hyphomicrobiales</taxon>
        <taxon>Methylobacteriaceae</taxon>
        <taxon>Microvirga</taxon>
    </lineage>
</organism>
<dbReference type="RefSeq" id="WP_196272123.1">
    <property type="nucleotide sequence ID" value="NZ_JADQDO010000005.1"/>
</dbReference>
<gene>
    <name evidence="2" type="ORF">I2H38_12140</name>
</gene>
<dbReference type="Pfam" id="PF01261">
    <property type="entry name" value="AP_endonuc_2"/>
    <property type="match status" value="1"/>
</dbReference>
<evidence type="ECO:0000313" key="2">
    <source>
        <dbReference type="EMBL" id="MBF9234130.1"/>
    </source>
</evidence>
<comment type="caution">
    <text evidence="2">The sequence shown here is derived from an EMBL/GenBank/DDBJ whole genome shotgun (WGS) entry which is preliminary data.</text>
</comment>
<dbReference type="InterPro" id="IPR013022">
    <property type="entry name" value="Xyl_isomerase-like_TIM-brl"/>
</dbReference>
<protein>
    <submittedName>
        <fullName evidence="2">Sugar phosphate isomerase/epimerase</fullName>
    </submittedName>
</protein>
<evidence type="ECO:0000259" key="1">
    <source>
        <dbReference type="Pfam" id="PF01261"/>
    </source>
</evidence>
<keyword evidence="2" id="KW-0413">Isomerase</keyword>
<dbReference type="InterPro" id="IPR050312">
    <property type="entry name" value="IolE/XylAMocC-like"/>
</dbReference>
<dbReference type="Proteomes" id="UP000599312">
    <property type="component" value="Unassembled WGS sequence"/>
</dbReference>
<evidence type="ECO:0000313" key="3">
    <source>
        <dbReference type="Proteomes" id="UP000599312"/>
    </source>
</evidence>
<dbReference type="PANTHER" id="PTHR12110">
    <property type="entry name" value="HYDROXYPYRUVATE ISOMERASE"/>
    <property type="match status" value="1"/>
</dbReference>
<name>A0A931BUN3_9HYPH</name>
<dbReference type="SUPFAM" id="SSF51658">
    <property type="entry name" value="Xylose isomerase-like"/>
    <property type="match status" value="1"/>
</dbReference>
<dbReference type="PANTHER" id="PTHR12110:SF41">
    <property type="entry name" value="INOSOSE DEHYDRATASE"/>
    <property type="match status" value="1"/>
</dbReference>
<accession>A0A931BUN3</accession>